<dbReference type="EMBL" id="MSJM01000003">
    <property type="protein sequence ID" value="OLF48158.1"/>
    <property type="molecule type" value="Genomic_DNA"/>
</dbReference>
<gene>
    <name evidence="2" type="ORF">BU202_03970</name>
</gene>
<name>A0A1Q8E8P0_9STRE</name>
<reference evidence="3" key="1">
    <citation type="submission" date="2016-12" db="EMBL/GenBank/DDBJ databases">
        <authorList>
            <person name="Gulvik C.A."/>
        </authorList>
    </citation>
    <scope>NUCLEOTIDE SEQUENCE [LARGE SCALE GENOMIC DNA]</scope>
    <source>
        <strain evidence="3">NED12-00049-6B</strain>
    </source>
</reference>
<dbReference type="Pfam" id="PF13472">
    <property type="entry name" value="Lipase_GDSL_2"/>
    <property type="match status" value="1"/>
</dbReference>
<dbReference type="InterPro" id="IPR036514">
    <property type="entry name" value="SGNH_hydro_sf"/>
</dbReference>
<keyword evidence="3" id="KW-1185">Reference proteome</keyword>
<comment type="caution">
    <text evidence="2">The sequence shown here is derived from an EMBL/GenBank/DDBJ whole genome shotgun (WGS) entry which is preliminary data.</text>
</comment>
<evidence type="ECO:0000259" key="1">
    <source>
        <dbReference type="Pfam" id="PF13472"/>
    </source>
</evidence>
<dbReference type="OrthoDB" id="252349at2"/>
<dbReference type="InterPro" id="IPR051532">
    <property type="entry name" value="Ester_Hydrolysis_Enzymes"/>
</dbReference>
<proteinExistence type="predicted"/>
<evidence type="ECO:0000313" key="2">
    <source>
        <dbReference type="EMBL" id="OLF48158.1"/>
    </source>
</evidence>
<dbReference type="PANTHER" id="PTHR30383">
    <property type="entry name" value="THIOESTERASE 1/PROTEASE 1/LYSOPHOSPHOLIPASE L1"/>
    <property type="match status" value="1"/>
</dbReference>
<accession>A0A1Q8E8P0</accession>
<dbReference type="PANTHER" id="PTHR30383:SF27">
    <property type="entry name" value="SPORE GERMINATION LIPASE LIPC"/>
    <property type="match status" value="1"/>
</dbReference>
<organism evidence="2 3">
    <name type="scientific">Streptococcus cuniculi</name>
    <dbReference type="NCBI Taxonomy" id="1432788"/>
    <lineage>
        <taxon>Bacteria</taxon>
        <taxon>Bacillati</taxon>
        <taxon>Bacillota</taxon>
        <taxon>Bacilli</taxon>
        <taxon>Lactobacillales</taxon>
        <taxon>Streptococcaceae</taxon>
        <taxon>Streptococcus</taxon>
    </lineage>
</organism>
<dbReference type="Proteomes" id="UP000186890">
    <property type="component" value="Unassembled WGS sequence"/>
</dbReference>
<dbReference type="GO" id="GO:0004622">
    <property type="term" value="F:phosphatidylcholine lysophospholipase activity"/>
    <property type="evidence" value="ECO:0007669"/>
    <property type="project" value="TreeGrafter"/>
</dbReference>
<dbReference type="InterPro" id="IPR013830">
    <property type="entry name" value="SGNH_hydro"/>
</dbReference>
<feature type="domain" description="SGNH hydrolase-type esterase" evidence="1">
    <location>
        <begin position="52"/>
        <end position="261"/>
    </location>
</feature>
<protein>
    <submittedName>
        <fullName evidence="2">GDSL family lipase</fullName>
    </submittedName>
</protein>
<dbReference type="AlphaFoldDB" id="A0A1Q8E8P0"/>
<evidence type="ECO:0000313" key="3">
    <source>
        <dbReference type="Proteomes" id="UP000186890"/>
    </source>
</evidence>
<sequence length="280" mass="31554">MNSRIVLHHLLVFFLSLLGFLFLFQWLIPAAAPRLEQGRNVSGETRAFYYVALGDSLTQGVGDKTGQGGFVPLLAQNLVNDYGYQVTYDNYGVSGNTSQQVLKRMDEAEIVNSLKKADMMTLTVGGNDLRHAILDNITNLEISVFDKPAQEYSKRLLKIIDKARTDNPNLPIYVIGIYNPFYLNFPELTEMQTVVDDWNQVTASTVDQLDGVYFVPINELLYKGLDGEKGISQAYSTPSRVANNLLAEEDSFHPNNTGYEIMNKAVMEAIRETKEQWKHQ</sequence>
<dbReference type="Gene3D" id="3.40.50.1110">
    <property type="entry name" value="SGNH hydrolase"/>
    <property type="match status" value="1"/>
</dbReference>
<dbReference type="SUPFAM" id="SSF52266">
    <property type="entry name" value="SGNH hydrolase"/>
    <property type="match status" value="1"/>
</dbReference>
<dbReference type="RefSeq" id="WP_075104509.1">
    <property type="nucleotide sequence ID" value="NZ_MSJM01000003.1"/>
</dbReference>
<dbReference type="CDD" id="cd04506">
    <property type="entry name" value="SGNH_hydrolase_YpmR_like"/>
    <property type="match status" value="1"/>
</dbReference>